<evidence type="ECO:0000256" key="2">
    <source>
        <dbReference type="SAM" id="SignalP"/>
    </source>
</evidence>
<feature type="signal peptide" evidence="2">
    <location>
        <begin position="1"/>
        <end position="19"/>
    </location>
</feature>
<feature type="region of interest" description="Disordered" evidence="1">
    <location>
        <begin position="55"/>
        <end position="88"/>
    </location>
</feature>
<dbReference type="KEGG" id="ttu:TERTU_0348"/>
<evidence type="ECO:0008006" key="5">
    <source>
        <dbReference type="Google" id="ProtNLM"/>
    </source>
</evidence>
<feature type="chain" id="PRO_5002948975" description="Lipoprotein" evidence="2">
    <location>
        <begin position="20"/>
        <end position="88"/>
    </location>
</feature>
<organism evidence="3 4">
    <name type="scientific">Teredinibacter turnerae (strain ATCC 39867 / T7901)</name>
    <dbReference type="NCBI Taxonomy" id="377629"/>
    <lineage>
        <taxon>Bacteria</taxon>
        <taxon>Pseudomonadati</taxon>
        <taxon>Pseudomonadota</taxon>
        <taxon>Gammaproteobacteria</taxon>
        <taxon>Cellvibrionales</taxon>
        <taxon>Cellvibrionaceae</taxon>
        <taxon>Teredinibacter</taxon>
    </lineage>
</organism>
<evidence type="ECO:0000313" key="3">
    <source>
        <dbReference type="EMBL" id="ACR12985.1"/>
    </source>
</evidence>
<feature type="compositionally biased region" description="Acidic residues" evidence="1">
    <location>
        <begin position="63"/>
        <end position="79"/>
    </location>
</feature>
<dbReference type="AlphaFoldDB" id="C5BM87"/>
<keyword evidence="2" id="KW-0732">Signal</keyword>
<reference evidence="3 4" key="1">
    <citation type="journal article" date="2009" name="PLoS ONE">
        <title>The complete genome of Teredinibacter turnerae T7901: an intracellular endosymbiont of marine wood-boring bivalves (shipworms).</title>
        <authorList>
            <person name="Yang J.C."/>
            <person name="Madupu R."/>
            <person name="Durkin A.S."/>
            <person name="Ekborg N.A."/>
            <person name="Pedamallu C.S."/>
            <person name="Hostetler J.B."/>
            <person name="Radune D."/>
            <person name="Toms B.S."/>
            <person name="Henrissat B."/>
            <person name="Coutinho P.M."/>
            <person name="Schwarz S."/>
            <person name="Field L."/>
            <person name="Trindade-Silva A.E."/>
            <person name="Soares C.A.G."/>
            <person name="Elshahawi S."/>
            <person name="Hanora A."/>
            <person name="Schmidt E.W."/>
            <person name="Haygood M.G."/>
            <person name="Posfai J."/>
            <person name="Benner J."/>
            <person name="Madinger C."/>
            <person name="Nove J."/>
            <person name="Anton B."/>
            <person name="Chaudhary K."/>
            <person name="Foster J."/>
            <person name="Holman A."/>
            <person name="Kumar S."/>
            <person name="Lessard P.A."/>
            <person name="Luyten Y.A."/>
            <person name="Slatko B."/>
            <person name="Wood N."/>
            <person name="Wu B."/>
            <person name="Teplitski M."/>
            <person name="Mougous J.D."/>
            <person name="Ward N."/>
            <person name="Eisen J.A."/>
            <person name="Badger J.H."/>
            <person name="Distel D.L."/>
        </authorList>
    </citation>
    <scope>NUCLEOTIDE SEQUENCE [LARGE SCALE GENOMIC DNA]</scope>
    <source>
        <strain evidence="4">ATCC 39867 / T7901</strain>
    </source>
</reference>
<evidence type="ECO:0000256" key="1">
    <source>
        <dbReference type="SAM" id="MobiDB-lite"/>
    </source>
</evidence>
<keyword evidence="4" id="KW-1185">Reference proteome</keyword>
<protein>
    <recommendedName>
        <fullName evidence="5">Lipoprotein</fullName>
    </recommendedName>
</protein>
<dbReference type="eggNOG" id="ENOG50307JN">
    <property type="taxonomic scope" value="Bacteria"/>
</dbReference>
<evidence type="ECO:0000313" key="4">
    <source>
        <dbReference type="Proteomes" id="UP000009080"/>
    </source>
</evidence>
<gene>
    <name evidence="3" type="ordered locus">TERTU_0348</name>
</gene>
<dbReference type="OrthoDB" id="9910075at2"/>
<proteinExistence type="predicted"/>
<name>C5BM87_TERTT</name>
<dbReference type="Proteomes" id="UP000009080">
    <property type="component" value="Chromosome"/>
</dbReference>
<dbReference type="RefSeq" id="WP_015819098.1">
    <property type="nucleotide sequence ID" value="NC_012997.1"/>
</dbReference>
<dbReference type="HOGENOM" id="CLU_2467960_0_0_6"/>
<sequence>MVRLILLGVALVICTAASAESVQEYCNNLYPADSYDASDRAVYVQECVEMYAEDFAAPGPDSAVEEPSEPEDSGVDDMADGERETSYE</sequence>
<accession>C5BM87</accession>
<dbReference type="EMBL" id="CP001614">
    <property type="protein sequence ID" value="ACR12985.1"/>
    <property type="molecule type" value="Genomic_DNA"/>
</dbReference>